<dbReference type="SUPFAM" id="SSF55797">
    <property type="entry name" value="PR-1-like"/>
    <property type="match status" value="1"/>
</dbReference>
<name>A0A182SF38_9DIPT</name>
<dbReference type="InterPro" id="IPR035940">
    <property type="entry name" value="CAP_sf"/>
</dbReference>
<reference evidence="6" key="1">
    <citation type="submission" date="2013-09" db="EMBL/GenBank/DDBJ databases">
        <title>The Genome Sequence of Anopheles maculatus species B.</title>
        <authorList>
            <consortium name="The Broad Institute Genomics Platform"/>
            <person name="Neafsey D.E."/>
            <person name="Besansky N."/>
            <person name="Howell P."/>
            <person name="Walton C."/>
            <person name="Young S.K."/>
            <person name="Zeng Q."/>
            <person name="Gargeya S."/>
            <person name="Fitzgerald M."/>
            <person name="Haas B."/>
            <person name="Abouelleil A."/>
            <person name="Allen A.W."/>
            <person name="Alvarado L."/>
            <person name="Arachchi H.M."/>
            <person name="Berlin A.M."/>
            <person name="Chapman S.B."/>
            <person name="Gainer-Dewar J."/>
            <person name="Goldberg J."/>
            <person name="Griggs A."/>
            <person name="Gujja S."/>
            <person name="Hansen M."/>
            <person name="Howarth C."/>
            <person name="Imamovic A."/>
            <person name="Ireland A."/>
            <person name="Larimer J."/>
            <person name="McCowan C."/>
            <person name="Murphy C."/>
            <person name="Pearson M."/>
            <person name="Poon T.W."/>
            <person name="Priest M."/>
            <person name="Roberts A."/>
            <person name="Saif S."/>
            <person name="Shea T."/>
            <person name="Sisk P."/>
            <person name="Sykes S."/>
            <person name="Wortman J."/>
            <person name="Nusbaum C."/>
            <person name="Birren B."/>
        </authorList>
    </citation>
    <scope>NUCLEOTIDE SEQUENCE [LARGE SCALE GENOMIC DNA]</scope>
    <source>
        <strain evidence="6">maculatus3</strain>
    </source>
</reference>
<dbReference type="Pfam" id="PF00188">
    <property type="entry name" value="CAP"/>
    <property type="match status" value="1"/>
</dbReference>
<dbReference type="Proteomes" id="UP000075901">
    <property type="component" value="Unassembled WGS sequence"/>
</dbReference>
<feature type="region of interest" description="Disordered" evidence="3">
    <location>
        <begin position="1"/>
        <end position="46"/>
    </location>
</feature>
<keyword evidence="2" id="KW-0964">Secreted</keyword>
<dbReference type="CDD" id="cd05380">
    <property type="entry name" value="CAP_euk"/>
    <property type="match status" value="1"/>
</dbReference>
<dbReference type="AlphaFoldDB" id="A0A182SF38"/>
<dbReference type="GO" id="GO:0005576">
    <property type="term" value="C:extracellular region"/>
    <property type="evidence" value="ECO:0007669"/>
    <property type="project" value="UniProtKB-SubCell"/>
</dbReference>
<feature type="domain" description="SCP" evidence="4">
    <location>
        <begin position="167"/>
        <end position="341"/>
    </location>
</feature>
<evidence type="ECO:0000313" key="5">
    <source>
        <dbReference type="EnsemblMetazoa" id="AMAM005527-PA"/>
    </source>
</evidence>
<sequence>MVQSDSVIGRPIGLRRGPPGGPSFPPPPLPPPRRASRPPDPPPWKSSIVRKLQRKKRKETLRRLLVLVAISTRAKKHLQHHQEVKESHYETLYAIYAPWLGFLYRAVCAQSREELGILDIVYVQYSVTYKDAEYCSICKDHVACGNAGVLHGSCSNYLNVSLTILTHYQHQILDRANDLRQTFAMGHLPGFNDTFGPMHSVTWDPEMADLCRMNLNTCNFAHDKCRGTLRFPYSGQTLGKLTKCVLPTNVQDLKIRVLQHVILHLIDRWYLEHEVTKSSDVKHYSQHSSSRKFQIGHFLQLINCNVCRMGCSLLSYREHRKNLVCDTYILCCNYSYINIVNRPICNVNRYENTCKKDHKFPGLCEHCHI</sequence>
<dbReference type="SMART" id="SM00198">
    <property type="entry name" value="SCP"/>
    <property type="match status" value="1"/>
</dbReference>
<dbReference type="VEuPathDB" id="VectorBase:AMAM005527"/>
<keyword evidence="6" id="KW-1185">Reference proteome</keyword>
<reference evidence="5" key="2">
    <citation type="submission" date="2020-05" db="UniProtKB">
        <authorList>
            <consortium name="EnsemblMetazoa"/>
        </authorList>
    </citation>
    <scope>IDENTIFICATION</scope>
    <source>
        <strain evidence="5">maculatus3</strain>
    </source>
</reference>
<organism evidence="5 6">
    <name type="scientific">Anopheles maculatus</name>
    <dbReference type="NCBI Taxonomy" id="74869"/>
    <lineage>
        <taxon>Eukaryota</taxon>
        <taxon>Metazoa</taxon>
        <taxon>Ecdysozoa</taxon>
        <taxon>Arthropoda</taxon>
        <taxon>Hexapoda</taxon>
        <taxon>Insecta</taxon>
        <taxon>Pterygota</taxon>
        <taxon>Neoptera</taxon>
        <taxon>Endopterygota</taxon>
        <taxon>Diptera</taxon>
        <taxon>Nematocera</taxon>
        <taxon>Culicoidea</taxon>
        <taxon>Culicidae</taxon>
        <taxon>Anophelinae</taxon>
        <taxon>Anopheles</taxon>
        <taxon>Anopheles maculatus group</taxon>
    </lineage>
</organism>
<dbReference type="Gene3D" id="3.40.33.10">
    <property type="entry name" value="CAP"/>
    <property type="match status" value="1"/>
</dbReference>
<dbReference type="EnsemblMetazoa" id="AMAM005527-RA">
    <property type="protein sequence ID" value="AMAM005527-PA"/>
    <property type="gene ID" value="AMAM005527"/>
</dbReference>
<evidence type="ECO:0000256" key="1">
    <source>
        <dbReference type="ARBA" id="ARBA00004613"/>
    </source>
</evidence>
<evidence type="ECO:0000256" key="2">
    <source>
        <dbReference type="ARBA" id="ARBA00022525"/>
    </source>
</evidence>
<accession>A0A182SF38</accession>
<evidence type="ECO:0000259" key="4">
    <source>
        <dbReference type="SMART" id="SM00198"/>
    </source>
</evidence>
<feature type="compositionally biased region" description="Pro residues" evidence="3">
    <location>
        <begin position="19"/>
        <end position="44"/>
    </location>
</feature>
<protein>
    <recommendedName>
        <fullName evidence="4">SCP domain-containing protein</fullName>
    </recommendedName>
</protein>
<proteinExistence type="predicted"/>
<comment type="subcellular location">
    <subcellularLocation>
        <location evidence="1">Secreted</location>
    </subcellularLocation>
</comment>
<dbReference type="InterPro" id="IPR014044">
    <property type="entry name" value="CAP_dom"/>
</dbReference>
<evidence type="ECO:0000256" key="3">
    <source>
        <dbReference type="SAM" id="MobiDB-lite"/>
    </source>
</evidence>
<evidence type="ECO:0000313" key="6">
    <source>
        <dbReference type="Proteomes" id="UP000075901"/>
    </source>
</evidence>